<keyword evidence="1" id="KW-1133">Transmembrane helix</keyword>
<gene>
    <name evidence="2" type="ORF">P5673_025413</name>
</gene>
<reference evidence="2" key="1">
    <citation type="journal article" date="2023" name="G3 (Bethesda)">
        <title>Whole genome assembly and annotation of the endangered Caribbean coral Acropora cervicornis.</title>
        <authorList>
            <person name="Selwyn J.D."/>
            <person name="Vollmer S.V."/>
        </authorList>
    </citation>
    <scope>NUCLEOTIDE SEQUENCE</scope>
    <source>
        <strain evidence="2">K2</strain>
    </source>
</reference>
<dbReference type="EMBL" id="JARQWQ010000079">
    <property type="protein sequence ID" value="KAK2553216.1"/>
    <property type="molecule type" value="Genomic_DNA"/>
</dbReference>
<dbReference type="AlphaFoldDB" id="A0AAD9UX60"/>
<evidence type="ECO:0000256" key="1">
    <source>
        <dbReference type="SAM" id="Phobius"/>
    </source>
</evidence>
<reference evidence="2" key="2">
    <citation type="journal article" date="2023" name="Science">
        <title>Genomic signatures of disease resistance in endangered staghorn corals.</title>
        <authorList>
            <person name="Vollmer S.V."/>
            <person name="Selwyn J.D."/>
            <person name="Despard B.A."/>
            <person name="Roesel C.L."/>
        </authorList>
    </citation>
    <scope>NUCLEOTIDE SEQUENCE</scope>
    <source>
        <strain evidence="2">K2</strain>
    </source>
</reference>
<accession>A0AAD9UX60</accession>
<dbReference type="Proteomes" id="UP001249851">
    <property type="component" value="Unassembled WGS sequence"/>
</dbReference>
<keyword evidence="1" id="KW-0472">Membrane</keyword>
<keyword evidence="3" id="KW-1185">Reference proteome</keyword>
<keyword evidence="1" id="KW-0812">Transmembrane</keyword>
<name>A0AAD9UX60_ACRCE</name>
<evidence type="ECO:0000313" key="2">
    <source>
        <dbReference type="EMBL" id="KAK2553216.1"/>
    </source>
</evidence>
<organism evidence="2 3">
    <name type="scientific">Acropora cervicornis</name>
    <name type="common">Staghorn coral</name>
    <dbReference type="NCBI Taxonomy" id="6130"/>
    <lineage>
        <taxon>Eukaryota</taxon>
        <taxon>Metazoa</taxon>
        <taxon>Cnidaria</taxon>
        <taxon>Anthozoa</taxon>
        <taxon>Hexacorallia</taxon>
        <taxon>Scleractinia</taxon>
        <taxon>Astrocoeniina</taxon>
        <taxon>Acroporidae</taxon>
        <taxon>Acropora</taxon>
    </lineage>
</organism>
<proteinExistence type="predicted"/>
<feature type="transmembrane region" description="Helical" evidence="1">
    <location>
        <begin position="20"/>
        <end position="39"/>
    </location>
</feature>
<sequence length="151" mass="17353">MNRDKKKGNDNKFHKPVAAFVFMSHIGLPTFFFVGLRTLRGYRFVKGERRSALCLVGWLQVMINCLCRAIRTTIEESCNFLRFILVPPASGLEMRCLHYLRTRQCQRMMKLRLLSPESLGLSEKEITRILGPQTFTEIPDGLDSLETVVGE</sequence>
<evidence type="ECO:0000313" key="3">
    <source>
        <dbReference type="Proteomes" id="UP001249851"/>
    </source>
</evidence>
<protein>
    <submittedName>
        <fullName evidence="2">Uncharacterized protein</fullName>
    </submittedName>
</protein>
<comment type="caution">
    <text evidence="2">The sequence shown here is derived from an EMBL/GenBank/DDBJ whole genome shotgun (WGS) entry which is preliminary data.</text>
</comment>